<dbReference type="InterPro" id="IPR007421">
    <property type="entry name" value="Schlafen_AlbA_2_dom"/>
</dbReference>
<protein>
    <submittedName>
        <fullName evidence="2">DNA binding domain-containing protein</fullName>
    </submittedName>
</protein>
<sequence length="228" mass="26064">MNTESQNIEFKESWRDEYLKWICGFANAQGGTLYIGVCDNGEVCGIREIKKLMEDIPNKVRVYDNALEILNCGVLPDNWYVETLLNAHGSHPYNPDIANTFFRAGEIEAWGRGIERIVKACQEGGFSTPEFRYDASGIWTVFKFVYPSLDSALETSQKTNQKTDWSLTEQQNDIIKYLREHSYATQKELCENIPNAALGGIRHNLARLQELEILKRVGGRKLGHWEIV</sequence>
<comment type="caution">
    <text evidence="2">The sequence shown here is derived from an EMBL/GenBank/DDBJ whole genome shotgun (WGS) entry which is preliminary data.</text>
</comment>
<evidence type="ECO:0000313" key="2">
    <source>
        <dbReference type="EMBL" id="MDB9140076.1"/>
    </source>
</evidence>
<dbReference type="RefSeq" id="WP_195400796.1">
    <property type="nucleotide sequence ID" value="NZ_JADNEQ010000010.1"/>
</dbReference>
<evidence type="ECO:0000313" key="3">
    <source>
        <dbReference type="Proteomes" id="UP001211522"/>
    </source>
</evidence>
<dbReference type="InterPro" id="IPR038475">
    <property type="entry name" value="RecG_C_sf"/>
</dbReference>
<dbReference type="Gene3D" id="3.30.565.60">
    <property type="match status" value="1"/>
</dbReference>
<evidence type="ECO:0000259" key="1">
    <source>
        <dbReference type="Pfam" id="PF04326"/>
    </source>
</evidence>
<dbReference type="Proteomes" id="UP001211522">
    <property type="component" value="Unassembled WGS sequence"/>
</dbReference>
<dbReference type="EMBL" id="JAQMPX010000118">
    <property type="protein sequence ID" value="MDB9140076.1"/>
    <property type="molecule type" value="Genomic_DNA"/>
</dbReference>
<proteinExistence type="predicted"/>
<organism evidence="2 3">
    <name type="scientific">Parabacteroides distasonis</name>
    <dbReference type="NCBI Taxonomy" id="823"/>
    <lineage>
        <taxon>Bacteria</taxon>
        <taxon>Pseudomonadati</taxon>
        <taxon>Bacteroidota</taxon>
        <taxon>Bacteroidia</taxon>
        <taxon>Bacteroidales</taxon>
        <taxon>Tannerellaceae</taxon>
        <taxon>Parabacteroides</taxon>
    </lineage>
</organism>
<dbReference type="PANTHER" id="PTHR30595">
    <property type="entry name" value="GLPR-RELATED TRANSCRIPTIONAL REPRESSOR"/>
    <property type="match status" value="1"/>
</dbReference>
<accession>A0AAW6FA41</accession>
<reference evidence="2" key="1">
    <citation type="submission" date="2023-01" db="EMBL/GenBank/DDBJ databases">
        <title>Human gut microbiome strain richness.</title>
        <authorList>
            <person name="Chen-Liaw A."/>
        </authorList>
    </citation>
    <scope>NUCLEOTIDE SEQUENCE</scope>
    <source>
        <strain evidence="2">D35st1_E5_D35t1_190705</strain>
    </source>
</reference>
<dbReference type="PANTHER" id="PTHR30595:SF6">
    <property type="entry name" value="SCHLAFEN ALBA-2 DOMAIN-CONTAINING PROTEIN"/>
    <property type="match status" value="1"/>
</dbReference>
<name>A0AAW6FA41_PARDI</name>
<dbReference type="Pfam" id="PF04326">
    <property type="entry name" value="SLFN_AlbA_2"/>
    <property type="match status" value="1"/>
</dbReference>
<dbReference type="AlphaFoldDB" id="A0AAW6FA41"/>
<gene>
    <name evidence="2" type="ORF">PN612_16430</name>
</gene>
<dbReference type="Pfam" id="PF13749">
    <property type="entry name" value="HATPase_c_4"/>
    <property type="match status" value="1"/>
</dbReference>
<feature type="domain" description="Schlafen AlbA-2" evidence="1">
    <location>
        <begin position="4"/>
        <end position="53"/>
    </location>
</feature>